<dbReference type="EMBL" id="JBHSFN010000021">
    <property type="protein sequence ID" value="MFC4590158.1"/>
    <property type="molecule type" value="Genomic_DNA"/>
</dbReference>
<evidence type="ECO:0000313" key="2">
    <source>
        <dbReference type="EMBL" id="MFC4590158.1"/>
    </source>
</evidence>
<gene>
    <name evidence="2" type="ORF">ACFO8L_28975</name>
</gene>
<dbReference type="RefSeq" id="WP_262843138.1">
    <property type="nucleotide sequence ID" value="NZ_JANZYP010000016.1"/>
</dbReference>
<accession>A0ABV9EMV3</accession>
<keyword evidence="3" id="KW-1185">Reference proteome</keyword>
<comment type="caution">
    <text evidence="2">The sequence shown here is derived from an EMBL/GenBank/DDBJ whole genome shotgun (WGS) entry which is preliminary data.</text>
</comment>
<reference evidence="3" key="1">
    <citation type="journal article" date="2019" name="Int. J. Syst. Evol. Microbiol.">
        <title>The Global Catalogue of Microorganisms (GCM) 10K type strain sequencing project: providing services to taxonomists for standard genome sequencing and annotation.</title>
        <authorList>
            <consortium name="The Broad Institute Genomics Platform"/>
            <consortium name="The Broad Institute Genome Sequencing Center for Infectious Disease"/>
            <person name="Wu L."/>
            <person name="Ma J."/>
        </authorList>
    </citation>
    <scope>NUCLEOTIDE SEQUENCE [LARGE SCALE GENOMIC DNA]</scope>
    <source>
        <strain evidence="3">CCUG 49560</strain>
    </source>
</reference>
<feature type="region of interest" description="Disordered" evidence="1">
    <location>
        <begin position="1"/>
        <end position="22"/>
    </location>
</feature>
<name>A0ABV9EMV3_9ACTN</name>
<evidence type="ECO:0000313" key="3">
    <source>
        <dbReference type="Proteomes" id="UP001595891"/>
    </source>
</evidence>
<proteinExistence type="predicted"/>
<organism evidence="2 3">
    <name type="scientific">Sphaerisporangium corydalis</name>
    <dbReference type="NCBI Taxonomy" id="1441875"/>
    <lineage>
        <taxon>Bacteria</taxon>
        <taxon>Bacillati</taxon>
        <taxon>Actinomycetota</taxon>
        <taxon>Actinomycetes</taxon>
        <taxon>Streptosporangiales</taxon>
        <taxon>Streptosporangiaceae</taxon>
        <taxon>Sphaerisporangium</taxon>
    </lineage>
</organism>
<evidence type="ECO:0000256" key="1">
    <source>
        <dbReference type="SAM" id="MobiDB-lite"/>
    </source>
</evidence>
<sequence>MPRSPRSRTYSGAPTRVRPARKQLESALREALRDPALRVGYRLPGQAGEAGLVDANGTALDPGAASCAPVWLGGHDIGAIMRGTVGSRELLREVAAAAALLVEVVRLRI</sequence>
<dbReference type="Proteomes" id="UP001595891">
    <property type="component" value="Unassembled WGS sequence"/>
</dbReference>
<protein>
    <recommendedName>
        <fullName evidence="4">IclR-ED domain-containing protein</fullName>
    </recommendedName>
</protein>
<evidence type="ECO:0008006" key="4">
    <source>
        <dbReference type="Google" id="ProtNLM"/>
    </source>
</evidence>